<evidence type="ECO:0000256" key="4">
    <source>
        <dbReference type="ARBA" id="ARBA00022692"/>
    </source>
</evidence>
<dbReference type="OrthoDB" id="9789527at2"/>
<gene>
    <name evidence="8" type="ordered locus">Plav_0439</name>
</gene>
<evidence type="ECO:0000256" key="7">
    <source>
        <dbReference type="SAM" id="Phobius"/>
    </source>
</evidence>
<proteinExistence type="inferred from homology"/>
<dbReference type="PANTHER" id="PTHR43298:SF2">
    <property type="entry name" value="FMN_FAD EXPORTER YEEO-RELATED"/>
    <property type="match status" value="1"/>
</dbReference>
<keyword evidence="9" id="KW-1185">Reference proteome</keyword>
<dbReference type="KEGG" id="pla:Plav_0439"/>
<dbReference type="InterPro" id="IPR050222">
    <property type="entry name" value="MATE_MdtK"/>
</dbReference>
<dbReference type="Pfam" id="PF01554">
    <property type="entry name" value="MatE"/>
    <property type="match status" value="2"/>
</dbReference>
<dbReference type="PANTHER" id="PTHR43298">
    <property type="entry name" value="MULTIDRUG RESISTANCE PROTEIN NORM-RELATED"/>
    <property type="match status" value="1"/>
</dbReference>
<dbReference type="GO" id="GO:0015297">
    <property type="term" value="F:antiporter activity"/>
    <property type="evidence" value="ECO:0007669"/>
    <property type="project" value="InterPro"/>
</dbReference>
<evidence type="ECO:0000256" key="3">
    <source>
        <dbReference type="ARBA" id="ARBA00022448"/>
    </source>
</evidence>
<dbReference type="AlphaFoldDB" id="A7HQ79"/>
<evidence type="ECO:0000313" key="9">
    <source>
        <dbReference type="Proteomes" id="UP000006377"/>
    </source>
</evidence>
<evidence type="ECO:0000256" key="5">
    <source>
        <dbReference type="ARBA" id="ARBA00022989"/>
    </source>
</evidence>
<accession>A7HQ79</accession>
<feature type="transmembrane region" description="Helical" evidence="7">
    <location>
        <begin position="388"/>
        <end position="404"/>
    </location>
</feature>
<organism evidence="8 9">
    <name type="scientific">Parvibaculum lavamentivorans (strain DS-1 / DSM 13023 / NCIMB 13966)</name>
    <dbReference type="NCBI Taxonomy" id="402881"/>
    <lineage>
        <taxon>Bacteria</taxon>
        <taxon>Pseudomonadati</taxon>
        <taxon>Pseudomonadota</taxon>
        <taxon>Alphaproteobacteria</taxon>
        <taxon>Hyphomicrobiales</taxon>
        <taxon>Parvibaculaceae</taxon>
        <taxon>Parvibaculum</taxon>
    </lineage>
</organism>
<comment type="similarity">
    <text evidence="2">Belongs to the multi antimicrobial extrusion (MATE) (TC 2.A.66.1) family.</text>
</comment>
<dbReference type="InterPro" id="IPR044644">
    <property type="entry name" value="DinF-like"/>
</dbReference>
<dbReference type="Proteomes" id="UP000006377">
    <property type="component" value="Chromosome"/>
</dbReference>
<evidence type="ECO:0000256" key="1">
    <source>
        <dbReference type="ARBA" id="ARBA00004141"/>
    </source>
</evidence>
<feature type="transmembrane region" description="Helical" evidence="7">
    <location>
        <begin position="318"/>
        <end position="343"/>
    </location>
</feature>
<name>A7HQ79_PARL1</name>
<keyword evidence="4 7" id="KW-0812">Transmembrane</keyword>
<dbReference type="eggNOG" id="COG0534">
    <property type="taxonomic scope" value="Bacteria"/>
</dbReference>
<feature type="transmembrane region" description="Helical" evidence="7">
    <location>
        <begin position="243"/>
        <end position="262"/>
    </location>
</feature>
<feature type="transmembrane region" description="Helical" evidence="7">
    <location>
        <begin position="12"/>
        <end position="33"/>
    </location>
</feature>
<feature type="transmembrane region" description="Helical" evidence="7">
    <location>
        <begin position="410"/>
        <end position="430"/>
    </location>
</feature>
<dbReference type="GO" id="GO:0005886">
    <property type="term" value="C:plasma membrane"/>
    <property type="evidence" value="ECO:0007669"/>
    <property type="project" value="TreeGrafter"/>
</dbReference>
<feature type="transmembrane region" description="Helical" evidence="7">
    <location>
        <begin position="138"/>
        <end position="157"/>
    </location>
</feature>
<feature type="transmembrane region" description="Helical" evidence="7">
    <location>
        <begin position="274"/>
        <end position="297"/>
    </location>
</feature>
<dbReference type="STRING" id="402881.Plav_0439"/>
<dbReference type="HOGENOM" id="CLU_012893_16_0_5"/>
<dbReference type="NCBIfam" id="TIGR00797">
    <property type="entry name" value="matE"/>
    <property type="match status" value="1"/>
</dbReference>
<dbReference type="GO" id="GO:0042910">
    <property type="term" value="F:xenobiotic transmembrane transporter activity"/>
    <property type="evidence" value="ECO:0007669"/>
    <property type="project" value="InterPro"/>
</dbReference>
<feature type="transmembrane region" description="Helical" evidence="7">
    <location>
        <begin position="189"/>
        <end position="212"/>
    </location>
</feature>
<evidence type="ECO:0000256" key="6">
    <source>
        <dbReference type="ARBA" id="ARBA00023136"/>
    </source>
</evidence>
<evidence type="ECO:0000313" key="8">
    <source>
        <dbReference type="EMBL" id="ABS62062.1"/>
    </source>
</evidence>
<feature type="transmembrane region" description="Helical" evidence="7">
    <location>
        <begin position="164"/>
        <end position="183"/>
    </location>
</feature>
<feature type="transmembrane region" description="Helical" evidence="7">
    <location>
        <begin position="94"/>
        <end position="118"/>
    </location>
</feature>
<comment type="subcellular location">
    <subcellularLocation>
        <location evidence="1">Membrane</location>
        <topology evidence="1">Multi-pass membrane protein</topology>
    </subcellularLocation>
</comment>
<dbReference type="RefSeq" id="WP_011995353.1">
    <property type="nucleotide sequence ID" value="NC_009719.1"/>
</dbReference>
<feature type="transmembrane region" description="Helical" evidence="7">
    <location>
        <begin position="355"/>
        <end position="376"/>
    </location>
</feature>
<keyword evidence="6 7" id="KW-0472">Membrane</keyword>
<dbReference type="EMBL" id="CP000774">
    <property type="protein sequence ID" value="ABS62062.1"/>
    <property type="molecule type" value="Genomic_DNA"/>
</dbReference>
<feature type="transmembrane region" description="Helical" evidence="7">
    <location>
        <begin position="45"/>
        <end position="64"/>
    </location>
</feature>
<dbReference type="InterPro" id="IPR002528">
    <property type="entry name" value="MATE_fam"/>
</dbReference>
<reference evidence="8 9" key="1">
    <citation type="journal article" date="2011" name="Stand. Genomic Sci.">
        <title>Complete genome sequence of Parvibaculum lavamentivorans type strain (DS-1(T)).</title>
        <authorList>
            <person name="Schleheck D."/>
            <person name="Weiss M."/>
            <person name="Pitluck S."/>
            <person name="Bruce D."/>
            <person name="Land M.L."/>
            <person name="Han S."/>
            <person name="Saunders E."/>
            <person name="Tapia R."/>
            <person name="Detter C."/>
            <person name="Brettin T."/>
            <person name="Han J."/>
            <person name="Woyke T."/>
            <person name="Goodwin L."/>
            <person name="Pennacchio L."/>
            <person name="Nolan M."/>
            <person name="Cook A.M."/>
            <person name="Kjelleberg S."/>
            <person name="Thomas T."/>
        </authorList>
    </citation>
    <scope>NUCLEOTIDE SEQUENCE [LARGE SCALE GENOMIC DNA]</scope>
    <source>
        <strain evidence="9">DS-1 / DSM 13023 / NCIMB 13966</strain>
    </source>
</reference>
<keyword evidence="5 7" id="KW-1133">Transmembrane helix</keyword>
<keyword evidence="3" id="KW-0813">Transport</keyword>
<evidence type="ECO:0000256" key="2">
    <source>
        <dbReference type="ARBA" id="ARBA00010199"/>
    </source>
</evidence>
<sequence>MSEAAARVNHRKVLAIAIPIVISNISTPLLGIADTAVMGRMGDPKYIGAVAIGALIFTMVYWTFGFLRMGTTGLTAQALGAMDGEEIRASLGRALLIAGAVGAALILMQWPIGFAAFALLDGREEVESLARVYFDIRIWSAPFALANYALVGWFIGLGRANIALALQVFLNLVNIFFNIALALGLGWGVAGIAAGTLIAEVAAALAGLAVAARHLRFYPGQWTRARLLDAARLARTVAVNRDIMIRTIVLMFSFAWFTAKSAEAGAVTLAANSILLQFVTVSAFFLDGFALAAEALVGKAFGARSREDFDLSARLSTAWAAGIACTLSLGIFASGGFVIDFLTIDEEVRAAARVYLFWAALLPVLSVWCYQLDGIFIGATRGTEMRNAALASSALFLTLWWLLLPYGNHGLWAALAGFNLMRAASLGFYYPRLRRALA</sequence>
<protein>
    <submittedName>
        <fullName evidence="8">MATE efflux family protein</fullName>
    </submittedName>
</protein>
<dbReference type="CDD" id="cd13136">
    <property type="entry name" value="MATE_DinF_like"/>
    <property type="match status" value="1"/>
</dbReference>